<evidence type="ECO:0000313" key="2">
    <source>
        <dbReference type="Proteomes" id="UP000694845"/>
    </source>
</evidence>
<dbReference type="GO" id="GO:0061630">
    <property type="term" value="F:ubiquitin protein ligase activity"/>
    <property type="evidence" value="ECO:0007669"/>
    <property type="project" value="TreeGrafter"/>
</dbReference>
<feature type="region of interest" description="Disordered" evidence="1">
    <location>
        <begin position="1"/>
        <end position="29"/>
    </location>
</feature>
<dbReference type="PANTHER" id="PTHR24104:SF50">
    <property type="entry name" value="SMP-30_GLUCONOLACTONASE_LRE-LIKE REGION DOMAIN-CONTAINING PROTEIN"/>
    <property type="match status" value="1"/>
</dbReference>
<dbReference type="GeneID" id="110983618"/>
<dbReference type="Gene3D" id="2.120.10.30">
    <property type="entry name" value="TolB, C-terminal domain"/>
    <property type="match status" value="2"/>
</dbReference>
<keyword evidence="2" id="KW-1185">Reference proteome</keyword>
<dbReference type="KEGG" id="aplc:110983618"/>
<evidence type="ECO:0000256" key="1">
    <source>
        <dbReference type="SAM" id="MobiDB-lite"/>
    </source>
</evidence>
<proteinExistence type="predicted"/>
<dbReference type="RefSeq" id="XP_022098701.1">
    <property type="nucleotide sequence ID" value="XM_022243009.1"/>
</dbReference>
<dbReference type="PANTHER" id="PTHR24104">
    <property type="entry name" value="E3 UBIQUITIN-PROTEIN LIGASE NHLRC1-RELATED"/>
    <property type="match status" value="1"/>
</dbReference>
<accession>A0A8B7Z159</accession>
<dbReference type="OMA" id="ADYWNKR"/>
<dbReference type="Proteomes" id="UP000694845">
    <property type="component" value="Unplaced"/>
</dbReference>
<evidence type="ECO:0000313" key="3">
    <source>
        <dbReference type="RefSeq" id="XP_022098701.1"/>
    </source>
</evidence>
<reference evidence="3 4" key="1">
    <citation type="submission" date="2025-04" db="UniProtKB">
        <authorList>
            <consortium name="RefSeq"/>
        </authorList>
    </citation>
    <scope>IDENTIFICATION</scope>
</reference>
<dbReference type="OrthoDB" id="6162638at2759"/>
<dbReference type="InterPro" id="IPR050952">
    <property type="entry name" value="TRIM-NHL_E3_ligases"/>
</dbReference>
<dbReference type="InterPro" id="IPR011042">
    <property type="entry name" value="6-blade_b-propeller_TolB-like"/>
</dbReference>
<dbReference type="GO" id="GO:0000209">
    <property type="term" value="P:protein polyubiquitination"/>
    <property type="evidence" value="ECO:0007669"/>
    <property type="project" value="TreeGrafter"/>
</dbReference>
<evidence type="ECO:0000313" key="4">
    <source>
        <dbReference type="RefSeq" id="XP_022098702.1"/>
    </source>
</evidence>
<feature type="compositionally biased region" description="Low complexity" evidence="1">
    <location>
        <begin position="1"/>
        <end position="16"/>
    </location>
</feature>
<protein>
    <submittedName>
        <fullName evidence="3 4">Uncharacterized protein LOC110983618</fullName>
    </submittedName>
</protein>
<dbReference type="AlphaFoldDB" id="A0A8B7Z159"/>
<gene>
    <name evidence="3 4" type="primary">LOC110983618</name>
</gene>
<dbReference type="RefSeq" id="XP_022098702.1">
    <property type="nucleotide sequence ID" value="XM_022243010.1"/>
</dbReference>
<sequence>MADSSSLAATSTSQLSPFSSDQRTDDVNLGAKDQWRLSGEFGRKGSGQEEFNGTFGIVSTQPGELAVADYWNKRVIICSNEGQHRGIIPLSERPRNIAVINKMCMLVVVDTSKHVKVFNTDKELAFQFSTVPLADIDNIEIDLRSIAVKADGTLIVGDIKRMVWTEHMPTDGLLLRTITVQIAPYYLAVDDSTDKVVISGYENKQVDITDRNGIVHSSIKPLIKGQPVGCCLGVRINQSGIYVGVSNGWNSAGHIHLYDANGVFLDCLAQGLTFPLGIAFSSDGQLAVAEGFSVKMYDKA</sequence>
<dbReference type="SUPFAM" id="SSF101898">
    <property type="entry name" value="NHL repeat"/>
    <property type="match status" value="1"/>
</dbReference>
<dbReference type="GO" id="GO:0043161">
    <property type="term" value="P:proteasome-mediated ubiquitin-dependent protein catabolic process"/>
    <property type="evidence" value="ECO:0007669"/>
    <property type="project" value="TreeGrafter"/>
</dbReference>
<name>A0A8B7Z159_ACAPL</name>
<organism evidence="2 4">
    <name type="scientific">Acanthaster planci</name>
    <name type="common">Crown-of-thorns starfish</name>
    <dbReference type="NCBI Taxonomy" id="133434"/>
    <lineage>
        <taxon>Eukaryota</taxon>
        <taxon>Metazoa</taxon>
        <taxon>Echinodermata</taxon>
        <taxon>Eleutherozoa</taxon>
        <taxon>Asterozoa</taxon>
        <taxon>Asteroidea</taxon>
        <taxon>Valvatacea</taxon>
        <taxon>Valvatida</taxon>
        <taxon>Acanthasteridae</taxon>
        <taxon>Acanthaster</taxon>
    </lineage>
</organism>